<organism evidence="2 3">
    <name type="scientific">Celeribacter arenosi</name>
    <dbReference type="NCBI Taxonomy" id="792649"/>
    <lineage>
        <taxon>Bacteria</taxon>
        <taxon>Pseudomonadati</taxon>
        <taxon>Pseudomonadota</taxon>
        <taxon>Alphaproteobacteria</taxon>
        <taxon>Rhodobacterales</taxon>
        <taxon>Roseobacteraceae</taxon>
        <taxon>Celeribacter</taxon>
    </lineage>
</organism>
<sequence>MKNVVFATAMIASLAACAPMPRSNPLSRAQADGLAIGAIEVVTTGAAFESARAGDYASALDPDLTAALEREFADRRAPNGANLLVDIARLNVADSGRTAFGWDQSKLIGQARLTTADGAVIATYPVQVTAGEAAKTRTGALIDTAIASSTNYYQDLVVTFAEDLRELIEQ</sequence>
<dbReference type="Proteomes" id="UP001399917">
    <property type="component" value="Unassembled WGS sequence"/>
</dbReference>
<dbReference type="RefSeq" id="WP_344845125.1">
    <property type="nucleotide sequence ID" value="NZ_BAABDF010000006.1"/>
</dbReference>
<protein>
    <recommendedName>
        <fullName evidence="4">Lipoprotein</fullName>
    </recommendedName>
</protein>
<evidence type="ECO:0000313" key="2">
    <source>
        <dbReference type="EMBL" id="GAA3863529.1"/>
    </source>
</evidence>
<proteinExistence type="predicted"/>
<evidence type="ECO:0000256" key="1">
    <source>
        <dbReference type="SAM" id="SignalP"/>
    </source>
</evidence>
<evidence type="ECO:0008006" key="4">
    <source>
        <dbReference type="Google" id="ProtNLM"/>
    </source>
</evidence>
<accession>A0ABP7K2C9</accession>
<feature type="chain" id="PRO_5047161792" description="Lipoprotein" evidence="1">
    <location>
        <begin position="19"/>
        <end position="170"/>
    </location>
</feature>
<comment type="caution">
    <text evidence="2">The sequence shown here is derived from an EMBL/GenBank/DDBJ whole genome shotgun (WGS) entry which is preliminary data.</text>
</comment>
<dbReference type="PROSITE" id="PS51257">
    <property type="entry name" value="PROKAR_LIPOPROTEIN"/>
    <property type="match status" value="1"/>
</dbReference>
<name>A0ABP7K2C9_9RHOB</name>
<feature type="signal peptide" evidence="1">
    <location>
        <begin position="1"/>
        <end position="18"/>
    </location>
</feature>
<evidence type="ECO:0000313" key="3">
    <source>
        <dbReference type="Proteomes" id="UP001399917"/>
    </source>
</evidence>
<dbReference type="EMBL" id="BAABDF010000006">
    <property type="protein sequence ID" value="GAA3863529.1"/>
    <property type="molecule type" value="Genomic_DNA"/>
</dbReference>
<keyword evidence="3" id="KW-1185">Reference proteome</keyword>
<gene>
    <name evidence="2" type="ORF">GCM10022404_12470</name>
</gene>
<reference evidence="3" key="1">
    <citation type="journal article" date="2019" name="Int. J. Syst. Evol. Microbiol.">
        <title>The Global Catalogue of Microorganisms (GCM) 10K type strain sequencing project: providing services to taxonomists for standard genome sequencing and annotation.</title>
        <authorList>
            <consortium name="The Broad Institute Genomics Platform"/>
            <consortium name="The Broad Institute Genome Sequencing Center for Infectious Disease"/>
            <person name="Wu L."/>
            <person name="Ma J."/>
        </authorList>
    </citation>
    <scope>NUCLEOTIDE SEQUENCE [LARGE SCALE GENOMIC DNA]</scope>
    <source>
        <strain evidence="3">JCM 17190</strain>
    </source>
</reference>
<keyword evidence="1" id="KW-0732">Signal</keyword>